<comment type="caution">
    <text evidence="2">The sequence shown here is derived from an EMBL/GenBank/DDBJ whole genome shotgun (WGS) entry which is preliminary data.</text>
</comment>
<proteinExistence type="predicted"/>
<organism evidence="2 3">
    <name type="scientific">Candidatus Kerfeldbacteria bacterium CG15_BIG_FIL_POST_REV_8_21_14_020_45_12</name>
    <dbReference type="NCBI Taxonomy" id="2014247"/>
    <lineage>
        <taxon>Bacteria</taxon>
        <taxon>Candidatus Kerfeldiibacteriota</taxon>
    </lineage>
</organism>
<dbReference type="EMBL" id="PFGC01000063">
    <property type="protein sequence ID" value="PIW36312.1"/>
    <property type="molecule type" value="Genomic_DNA"/>
</dbReference>
<dbReference type="AlphaFoldDB" id="A0A2M7H237"/>
<feature type="domain" description="TraC-like" evidence="1">
    <location>
        <begin position="24"/>
        <end position="137"/>
    </location>
</feature>
<evidence type="ECO:0000313" key="2">
    <source>
        <dbReference type="EMBL" id="PIW36312.1"/>
    </source>
</evidence>
<protein>
    <recommendedName>
        <fullName evidence="1">TraC-like domain-containing protein</fullName>
    </recommendedName>
</protein>
<sequence>MRQVKKRDASVSSQAHLPFAEIRDGLVIMKDGTLRAVILVSSLNFALKSEDEQKGIIQGYVGFLNTIDFELQIVVQSRRLNIEKYLGKLDGLARQQDNELLRKQTLSYRSFVEKLVKDADIMDKKFFVVVPFSPFSKKKKSFWTRLQEVIAPASRVRLSQAKFERYKIEMNRHINLVQSGLKSIGLETAMLDTQALIELYYNVYNPVTKQQKRIEDIEQMQVDRTLVD</sequence>
<dbReference type="Proteomes" id="UP000230292">
    <property type="component" value="Unassembled WGS sequence"/>
</dbReference>
<evidence type="ECO:0000259" key="1">
    <source>
        <dbReference type="Pfam" id="PF26593"/>
    </source>
</evidence>
<evidence type="ECO:0000313" key="3">
    <source>
        <dbReference type="Proteomes" id="UP000230292"/>
    </source>
</evidence>
<gene>
    <name evidence="2" type="ORF">COW24_06050</name>
</gene>
<accession>A0A2M7H237</accession>
<dbReference type="InterPro" id="IPR058596">
    <property type="entry name" value="TraC-like_dom"/>
</dbReference>
<dbReference type="Pfam" id="PF26593">
    <property type="entry name" value="TraC-like"/>
    <property type="match status" value="1"/>
</dbReference>
<reference evidence="2 3" key="1">
    <citation type="submission" date="2017-09" db="EMBL/GenBank/DDBJ databases">
        <title>Depth-based differentiation of microbial function through sediment-hosted aquifers and enrichment of novel symbionts in the deep terrestrial subsurface.</title>
        <authorList>
            <person name="Probst A.J."/>
            <person name="Ladd B."/>
            <person name="Jarett J.K."/>
            <person name="Geller-Mcgrath D.E."/>
            <person name="Sieber C.M."/>
            <person name="Emerson J.B."/>
            <person name="Anantharaman K."/>
            <person name="Thomas B.C."/>
            <person name="Malmstrom R."/>
            <person name="Stieglmeier M."/>
            <person name="Klingl A."/>
            <person name="Woyke T."/>
            <person name="Ryan C.M."/>
            <person name="Banfield J.F."/>
        </authorList>
    </citation>
    <scope>NUCLEOTIDE SEQUENCE [LARGE SCALE GENOMIC DNA]</scope>
    <source>
        <strain evidence="2">CG15_BIG_FIL_POST_REV_8_21_14_020_45_12</strain>
    </source>
</reference>
<name>A0A2M7H237_9BACT</name>